<evidence type="ECO:0000313" key="3">
    <source>
        <dbReference type="Proteomes" id="UP000007264"/>
    </source>
</evidence>
<reference evidence="2 3" key="1">
    <citation type="journal article" date="2012" name="Genome Biol.">
        <title>The genome of the polar eukaryotic microalga coccomyxa subellipsoidea reveals traits of cold adaptation.</title>
        <authorList>
            <person name="Blanc G."/>
            <person name="Agarkova I."/>
            <person name="Grimwood J."/>
            <person name="Kuo A."/>
            <person name="Brueggeman A."/>
            <person name="Dunigan D."/>
            <person name="Gurnon J."/>
            <person name="Ladunga I."/>
            <person name="Lindquist E."/>
            <person name="Lucas S."/>
            <person name="Pangilinan J."/>
            <person name="Proschold T."/>
            <person name="Salamov A."/>
            <person name="Schmutz J."/>
            <person name="Weeks D."/>
            <person name="Yamada T."/>
            <person name="Claverie J.M."/>
            <person name="Grigoriev I."/>
            <person name="Van Etten J."/>
            <person name="Lomsadze A."/>
            <person name="Borodovsky M."/>
        </authorList>
    </citation>
    <scope>NUCLEOTIDE SEQUENCE [LARGE SCALE GENOMIC DNA]</scope>
    <source>
        <strain evidence="2 3">C-169</strain>
    </source>
</reference>
<dbReference type="Proteomes" id="UP000007264">
    <property type="component" value="Unassembled WGS sequence"/>
</dbReference>
<protein>
    <submittedName>
        <fullName evidence="2">Uncharacterized protein</fullName>
    </submittedName>
</protein>
<dbReference type="RefSeq" id="XP_005649488.1">
    <property type="nucleotide sequence ID" value="XM_005649431.1"/>
</dbReference>
<dbReference type="AlphaFoldDB" id="I0Z2S5"/>
<comment type="caution">
    <text evidence="2">The sequence shown here is derived from an EMBL/GenBank/DDBJ whole genome shotgun (WGS) entry which is preliminary data.</text>
</comment>
<evidence type="ECO:0000313" key="2">
    <source>
        <dbReference type="EMBL" id="EIE24944.1"/>
    </source>
</evidence>
<organism evidence="2 3">
    <name type="scientific">Coccomyxa subellipsoidea (strain C-169)</name>
    <name type="common">Green microalga</name>
    <dbReference type="NCBI Taxonomy" id="574566"/>
    <lineage>
        <taxon>Eukaryota</taxon>
        <taxon>Viridiplantae</taxon>
        <taxon>Chlorophyta</taxon>
        <taxon>core chlorophytes</taxon>
        <taxon>Trebouxiophyceae</taxon>
        <taxon>Trebouxiophyceae incertae sedis</taxon>
        <taxon>Coccomyxaceae</taxon>
        <taxon>Coccomyxa</taxon>
        <taxon>Coccomyxa subellipsoidea</taxon>
    </lineage>
</organism>
<feature type="region of interest" description="Disordered" evidence="1">
    <location>
        <begin position="1"/>
        <end position="53"/>
    </location>
</feature>
<accession>I0Z2S5</accession>
<dbReference type="KEGG" id="csl:COCSUDRAFT_53127"/>
<sequence>MAPKEAFKPKSSSKAVVNAPKGGKAKDAKRAEAKAKKDAKSGGAAYTLGAQKK</sequence>
<dbReference type="GeneID" id="17042945"/>
<proteinExistence type="predicted"/>
<keyword evidence="3" id="KW-1185">Reference proteome</keyword>
<dbReference type="EMBL" id="AGSI01000005">
    <property type="protein sequence ID" value="EIE24944.1"/>
    <property type="molecule type" value="Genomic_DNA"/>
</dbReference>
<gene>
    <name evidence="2" type="ORF">COCSUDRAFT_53127</name>
</gene>
<evidence type="ECO:0000256" key="1">
    <source>
        <dbReference type="SAM" id="MobiDB-lite"/>
    </source>
</evidence>
<feature type="compositionally biased region" description="Basic and acidic residues" evidence="1">
    <location>
        <begin position="24"/>
        <end position="40"/>
    </location>
</feature>
<name>I0Z2S5_COCSC</name>